<sequence>MDLTNFRALYNQARDASNTQKSLEAREPQKAGYAIAPRDIQAHYNVDGSMKEEFKRQYLALGYSAQQINDFESETYQELQALTTRREAYERNYEYPYPVEDLGVDDPPEQVKWAVNRQAIKEGEGLSELPYAIESDQYYDVKAGSRVTPVEEIEVSRLYPEAFATATWEDDSNRF</sequence>
<dbReference type="Proteomes" id="UP001525961">
    <property type="component" value="Unassembled WGS sequence"/>
</dbReference>
<name>A0ABT2NFF0_9CYAN</name>
<organism evidence="1 2">
    <name type="scientific">Laspinema olomoucense D3b</name>
    <dbReference type="NCBI Taxonomy" id="2953688"/>
    <lineage>
        <taxon>Bacteria</taxon>
        <taxon>Bacillati</taxon>
        <taxon>Cyanobacteriota</taxon>
        <taxon>Cyanophyceae</taxon>
        <taxon>Oscillatoriophycideae</taxon>
        <taxon>Oscillatoriales</taxon>
        <taxon>Laspinemataceae</taxon>
        <taxon>Laspinema</taxon>
        <taxon>Laspinema olomoucense</taxon>
    </lineage>
</organism>
<dbReference type="RefSeq" id="WP_261236837.1">
    <property type="nucleotide sequence ID" value="NZ_JAMXFA010000037.1"/>
</dbReference>
<accession>A0ABT2NFF0</accession>
<reference evidence="1 2" key="1">
    <citation type="journal article" date="2022" name="Front. Microbiol.">
        <title>High genomic differentiation and limited gene flow indicate recent cryptic speciation within the genus Laspinema (cyanobacteria).</title>
        <authorList>
            <person name="Stanojkovic A."/>
            <person name="Skoupy S."/>
            <person name="Skaloud P."/>
            <person name="Dvorak P."/>
        </authorList>
    </citation>
    <scope>NUCLEOTIDE SEQUENCE [LARGE SCALE GENOMIC DNA]</scope>
    <source>
        <strain evidence="1 2">D3b</strain>
    </source>
</reference>
<gene>
    <name evidence="1" type="ORF">NG792_22080</name>
</gene>
<comment type="caution">
    <text evidence="1">The sequence shown here is derived from an EMBL/GenBank/DDBJ whole genome shotgun (WGS) entry which is preliminary data.</text>
</comment>
<keyword evidence="2" id="KW-1185">Reference proteome</keyword>
<evidence type="ECO:0000313" key="1">
    <source>
        <dbReference type="EMBL" id="MCT7980415.1"/>
    </source>
</evidence>
<dbReference type="EMBL" id="JAMXFA010000037">
    <property type="protein sequence ID" value="MCT7980415.1"/>
    <property type="molecule type" value="Genomic_DNA"/>
</dbReference>
<protein>
    <submittedName>
        <fullName evidence="1">Uncharacterized protein</fullName>
    </submittedName>
</protein>
<proteinExistence type="predicted"/>
<evidence type="ECO:0000313" key="2">
    <source>
        <dbReference type="Proteomes" id="UP001525961"/>
    </source>
</evidence>